<reference evidence="1" key="1">
    <citation type="submission" date="2021-06" db="EMBL/GenBank/DDBJ databases">
        <title>Parelaphostrongylus tenuis whole genome reference sequence.</title>
        <authorList>
            <person name="Garwood T.J."/>
            <person name="Larsen P.A."/>
            <person name="Fountain-Jones N.M."/>
            <person name="Garbe J.R."/>
            <person name="Macchietto M.G."/>
            <person name="Kania S.A."/>
            <person name="Gerhold R.W."/>
            <person name="Richards J.E."/>
            <person name="Wolf T.M."/>
        </authorList>
    </citation>
    <scope>NUCLEOTIDE SEQUENCE</scope>
    <source>
        <strain evidence="1">MNPRO001-30</strain>
        <tissue evidence="1">Meninges</tissue>
    </source>
</reference>
<dbReference type="AlphaFoldDB" id="A0AAD5N4B8"/>
<evidence type="ECO:0000313" key="1">
    <source>
        <dbReference type="EMBL" id="KAJ1360106.1"/>
    </source>
</evidence>
<sequence>MEAFQKLFGAMYQNFEVRKLYGYDEKDVTGATSSKKSVVKLERRANYPENEA</sequence>
<gene>
    <name evidence="1" type="ORF">KIN20_019003</name>
</gene>
<organism evidence="1 2">
    <name type="scientific">Parelaphostrongylus tenuis</name>
    <name type="common">Meningeal worm</name>
    <dbReference type="NCBI Taxonomy" id="148309"/>
    <lineage>
        <taxon>Eukaryota</taxon>
        <taxon>Metazoa</taxon>
        <taxon>Ecdysozoa</taxon>
        <taxon>Nematoda</taxon>
        <taxon>Chromadorea</taxon>
        <taxon>Rhabditida</taxon>
        <taxon>Rhabditina</taxon>
        <taxon>Rhabditomorpha</taxon>
        <taxon>Strongyloidea</taxon>
        <taxon>Metastrongylidae</taxon>
        <taxon>Parelaphostrongylus</taxon>
    </lineage>
</organism>
<accession>A0AAD5N4B8</accession>
<evidence type="ECO:0000313" key="2">
    <source>
        <dbReference type="Proteomes" id="UP001196413"/>
    </source>
</evidence>
<name>A0AAD5N4B8_PARTN</name>
<dbReference type="Proteomes" id="UP001196413">
    <property type="component" value="Unassembled WGS sequence"/>
</dbReference>
<comment type="caution">
    <text evidence="1">The sequence shown here is derived from an EMBL/GenBank/DDBJ whole genome shotgun (WGS) entry which is preliminary data.</text>
</comment>
<dbReference type="EMBL" id="JAHQIW010003774">
    <property type="protein sequence ID" value="KAJ1360106.1"/>
    <property type="molecule type" value="Genomic_DNA"/>
</dbReference>
<proteinExistence type="predicted"/>
<keyword evidence="2" id="KW-1185">Reference proteome</keyword>
<protein>
    <submittedName>
        <fullName evidence="1">Uncharacterized protein</fullName>
    </submittedName>
</protein>